<evidence type="ECO:0000313" key="2">
    <source>
        <dbReference type="Proteomes" id="UP000256561"/>
    </source>
</evidence>
<dbReference type="RefSeq" id="WP_115594608.1">
    <property type="nucleotide sequence ID" value="NZ_QRHA01000027.1"/>
</dbReference>
<dbReference type="Proteomes" id="UP000256561">
    <property type="component" value="Unassembled WGS sequence"/>
</dbReference>
<dbReference type="OrthoDB" id="6892721at2"/>
<name>A0A3D8M2K9_9ALTE</name>
<gene>
    <name evidence="1" type="ORF">DXV75_16965</name>
</gene>
<dbReference type="AlphaFoldDB" id="A0A3D8M2K9"/>
<organism evidence="1 2">
    <name type="scientific">Alteromonas aestuariivivens</name>
    <dbReference type="NCBI Taxonomy" id="1938339"/>
    <lineage>
        <taxon>Bacteria</taxon>
        <taxon>Pseudomonadati</taxon>
        <taxon>Pseudomonadota</taxon>
        <taxon>Gammaproteobacteria</taxon>
        <taxon>Alteromonadales</taxon>
        <taxon>Alteromonadaceae</taxon>
        <taxon>Alteromonas/Salinimonas group</taxon>
        <taxon>Alteromonas</taxon>
    </lineage>
</organism>
<evidence type="ECO:0000313" key="1">
    <source>
        <dbReference type="EMBL" id="RDV23871.1"/>
    </source>
</evidence>
<keyword evidence="2" id="KW-1185">Reference proteome</keyword>
<comment type="caution">
    <text evidence="1">The sequence shown here is derived from an EMBL/GenBank/DDBJ whole genome shotgun (WGS) entry which is preliminary data.</text>
</comment>
<accession>A0A3D8M2K9</accession>
<sequence length="105" mass="12003">MDWNPITRKELVTLLASEEAKLDEESANLFKQIRVTPYAVPIHRGSKIESVFVVAKQGQNILFYEDVEEGFEWSSLNSSGQIESYFCNQWELSLALKQVFLSNAT</sequence>
<reference evidence="2" key="1">
    <citation type="submission" date="2018-08" db="EMBL/GenBank/DDBJ databases">
        <authorList>
            <person name="Zhang J."/>
            <person name="Du Z.-J."/>
        </authorList>
    </citation>
    <scope>NUCLEOTIDE SEQUENCE [LARGE SCALE GENOMIC DNA]</scope>
    <source>
        <strain evidence="2">KCTC 52655</strain>
    </source>
</reference>
<evidence type="ECO:0008006" key="3">
    <source>
        <dbReference type="Google" id="ProtNLM"/>
    </source>
</evidence>
<protein>
    <recommendedName>
        <fullName evidence="3">DUF3024 domain-containing protein</fullName>
    </recommendedName>
</protein>
<proteinExistence type="predicted"/>
<dbReference type="EMBL" id="QRHA01000027">
    <property type="protein sequence ID" value="RDV23871.1"/>
    <property type="molecule type" value="Genomic_DNA"/>
</dbReference>